<dbReference type="OrthoDB" id="25999at2"/>
<organism evidence="2 3">
    <name type="scientific">Calidithermus terrae</name>
    <dbReference type="NCBI Taxonomy" id="1408545"/>
    <lineage>
        <taxon>Bacteria</taxon>
        <taxon>Thermotogati</taxon>
        <taxon>Deinococcota</taxon>
        <taxon>Deinococci</taxon>
        <taxon>Thermales</taxon>
        <taxon>Thermaceae</taxon>
        <taxon>Calidithermus</taxon>
    </lineage>
</organism>
<evidence type="ECO:0000313" key="2">
    <source>
        <dbReference type="EMBL" id="RIH79667.1"/>
    </source>
</evidence>
<evidence type="ECO:0000313" key="3">
    <source>
        <dbReference type="Proteomes" id="UP000265715"/>
    </source>
</evidence>
<feature type="transmembrane region" description="Helical" evidence="1">
    <location>
        <begin position="59"/>
        <end position="77"/>
    </location>
</feature>
<sequence>MLEGMPWLYAVPWIFLLLGIAPLWFYSQREDLYPGLAYLMAALILTGAASLYNRAPAAAVVRLCWVIGLGLLGYTVATHAALNLTSMPVFYQGSAAVAALGAGVAVLCGLYFLQQRETLPSLQQESYRERGGAMNRAALMALAPSLEPMAAARPMMMLMLQTAPDQAPEPILQTLRGPDLVFRLGEGRYLLILQEGGPQAVAPVFKRLKQNVQIQAYAALPYEGGPLDKALGQLEAELEHIYLTQPGI</sequence>
<feature type="transmembrane region" description="Helical" evidence="1">
    <location>
        <begin position="89"/>
        <end position="113"/>
    </location>
</feature>
<dbReference type="Proteomes" id="UP000265715">
    <property type="component" value="Unassembled WGS sequence"/>
</dbReference>
<accession>A0A399E4L2</accession>
<evidence type="ECO:0000256" key="1">
    <source>
        <dbReference type="SAM" id="Phobius"/>
    </source>
</evidence>
<gene>
    <name evidence="2" type="ORF">Mterra_03582</name>
</gene>
<name>A0A399E4L2_9DEIN</name>
<dbReference type="AlphaFoldDB" id="A0A399E4L2"/>
<comment type="caution">
    <text evidence="2">The sequence shown here is derived from an EMBL/GenBank/DDBJ whole genome shotgun (WGS) entry which is preliminary data.</text>
</comment>
<feature type="transmembrane region" description="Helical" evidence="1">
    <location>
        <begin position="32"/>
        <end position="52"/>
    </location>
</feature>
<feature type="transmembrane region" description="Helical" evidence="1">
    <location>
        <begin position="7"/>
        <end position="26"/>
    </location>
</feature>
<keyword evidence="1" id="KW-0812">Transmembrane</keyword>
<dbReference type="EMBL" id="QXDL01000243">
    <property type="protein sequence ID" value="RIH79667.1"/>
    <property type="molecule type" value="Genomic_DNA"/>
</dbReference>
<protein>
    <recommendedName>
        <fullName evidence="4">GGDEF domain-containing protein</fullName>
    </recommendedName>
</protein>
<evidence type="ECO:0008006" key="4">
    <source>
        <dbReference type="Google" id="ProtNLM"/>
    </source>
</evidence>
<keyword evidence="3" id="KW-1185">Reference proteome</keyword>
<keyword evidence="1" id="KW-0472">Membrane</keyword>
<proteinExistence type="predicted"/>
<keyword evidence="1" id="KW-1133">Transmembrane helix</keyword>
<reference evidence="2 3" key="1">
    <citation type="submission" date="2018-08" db="EMBL/GenBank/DDBJ databases">
        <title>Meiothermus terrae DSM 26712 genome sequencing project.</title>
        <authorList>
            <person name="Da Costa M.S."/>
            <person name="Albuquerque L."/>
            <person name="Raposo P."/>
            <person name="Froufe H.J.C."/>
            <person name="Barroso C.S."/>
            <person name="Egas C."/>
        </authorList>
    </citation>
    <scope>NUCLEOTIDE SEQUENCE [LARGE SCALE GENOMIC DNA]</scope>
    <source>
        <strain evidence="2 3">DSM 26712</strain>
    </source>
</reference>